<keyword evidence="8 12" id="KW-1133">Transmembrane helix</keyword>
<gene>
    <name evidence="12 14" type="primary">atpB</name>
    <name evidence="14" type="ORF">NLO413_0842</name>
</gene>
<dbReference type="InterPro" id="IPR035908">
    <property type="entry name" value="F0_ATP_A_sf"/>
</dbReference>
<dbReference type="HAMAP" id="MF_01393">
    <property type="entry name" value="ATP_synth_a_bact"/>
    <property type="match status" value="1"/>
</dbReference>
<keyword evidence="4 12" id="KW-1003">Cell membrane</keyword>
<name>A0A0F3NRA9_9RICK</name>
<organism evidence="14 15">
    <name type="scientific">Candidatus Neoehrlichia procyonis str. RAC413</name>
    <dbReference type="NCBI Taxonomy" id="1359163"/>
    <lineage>
        <taxon>Bacteria</taxon>
        <taxon>Pseudomonadati</taxon>
        <taxon>Pseudomonadota</taxon>
        <taxon>Alphaproteobacteria</taxon>
        <taxon>Rickettsiales</taxon>
        <taxon>Anaplasmataceae</taxon>
        <taxon>Candidatus Neoehrlichia</taxon>
    </lineage>
</organism>
<dbReference type="PRINTS" id="PR00123">
    <property type="entry name" value="ATPASEA"/>
</dbReference>
<comment type="similarity">
    <text evidence="2 12 13">Belongs to the ATPase A chain family.</text>
</comment>
<keyword evidence="7 12" id="KW-0375">Hydrogen ion transport</keyword>
<dbReference type="PROSITE" id="PS00449">
    <property type="entry name" value="ATPASE_A"/>
    <property type="match status" value="1"/>
</dbReference>
<comment type="function">
    <text evidence="12 13">Key component of the proton channel; it plays a direct role in the translocation of protons across the membrane.</text>
</comment>
<evidence type="ECO:0000256" key="4">
    <source>
        <dbReference type="ARBA" id="ARBA00022475"/>
    </source>
</evidence>
<evidence type="ECO:0000313" key="15">
    <source>
        <dbReference type="Proteomes" id="UP000033562"/>
    </source>
</evidence>
<dbReference type="GO" id="GO:0005886">
    <property type="term" value="C:plasma membrane"/>
    <property type="evidence" value="ECO:0007669"/>
    <property type="project" value="UniProtKB-SubCell"/>
</dbReference>
<reference evidence="14 15" key="1">
    <citation type="submission" date="2015-02" db="EMBL/GenBank/DDBJ databases">
        <title>Genome Sequencing of Rickettsiales.</title>
        <authorList>
            <person name="Daugherty S.C."/>
            <person name="Su Q."/>
            <person name="Abolude K."/>
            <person name="Beier-Sexton M."/>
            <person name="Carlyon J.A."/>
            <person name="Carter R."/>
            <person name="Day N.P."/>
            <person name="Dumler S.J."/>
            <person name="Dyachenko V."/>
            <person name="Godinez A."/>
            <person name="Kurtti T.J."/>
            <person name="Lichay M."/>
            <person name="Mullins K.E."/>
            <person name="Ott S."/>
            <person name="Pappas-Brown V."/>
            <person name="Paris D.H."/>
            <person name="Patel P."/>
            <person name="Richards A.L."/>
            <person name="Sadzewicz L."/>
            <person name="Sears K."/>
            <person name="Seidman D."/>
            <person name="Sengamalay N."/>
            <person name="Stenos J."/>
            <person name="Tallon L.J."/>
            <person name="Vincent G."/>
            <person name="Fraser C.M."/>
            <person name="Munderloh U."/>
            <person name="Dunning-Hotopp J.C."/>
        </authorList>
    </citation>
    <scope>NUCLEOTIDE SEQUENCE [LARGE SCALE GENOMIC DNA]</scope>
    <source>
        <strain evidence="14 15">RAC413</strain>
    </source>
</reference>
<evidence type="ECO:0000256" key="1">
    <source>
        <dbReference type="ARBA" id="ARBA00004141"/>
    </source>
</evidence>
<evidence type="ECO:0000313" key="14">
    <source>
        <dbReference type="EMBL" id="KJV69449.1"/>
    </source>
</evidence>
<dbReference type="PANTHER" id="PTHR11410">
    <property type="entry name" value="ATP SYNTHASE SUBUNIT A"/>
    <property type="match status" value="1"/>
</dbReference>
<comment type="caution">
    <text evidence="14">The sequence shown here is derived from an EMBL/GenBank/DDBJ whole genome shotgun (WGS) entry which is preliminary data.</text>
</comment>
<keyword evidence="6 12" id="KW-0812">Transmembrane</keyword>
<protein>
    <recommendedName>
        <fullName evidence="12 13">ATP synthase subunit a</fullName>
    </recommendedName>
    <alternativeName>
        <fullName evidence="12">ATP synthase F0 sector subunit a</fullName>
    </alternativeName>
    <alternativeName>
        <fullName evidence="12">F-ATPase subunit 6</fullName>
    </alternativeName>
</protein>
<dbReference type="InterPro" id="IPR000568">
    <property type="entry name" value="ATP_synth_F0_asu"/>
</dbReference>
<evidence type="ECO:0000256" key="10">
    <source>
        <dbReference type="ARBA" id="ARBA00023136"/>
    </source>
</evidence>
<evidence type="ECO:0000256" key="13">
    <source>
        <dbReference type="RuleBase" id="RU000483"/>
    </source>
</evidence>
<evidence type="ECO:0000256" key="6">
    <source>
        <dbReference type="ARBA" id="ARBA00022692"/>
    </source>
</evidence>
<evidence type="ECO:0000256" key="2">
    <source>
        <dbReference type="ARBA" id="ARBA00006810"/>
    </source>
</evidence>
<keyword evidence="11 12" id="KW-0066">ATP synthesis</keyword>
<dbReference type="SUPFAM" id="SSF81336">
    <property type="entry name" value="F1F0 ATP synthase subunit A"/>
    <property type="match status" value="1"/>
</dbReference>
<accession>A0A0F3NRA9</accession>
<dbReference type="InterPro" id="IPR023011">
    <property type="entry name" value="ATP_synth_F0_asu_AS"/>
</dbReference>
<dbReference type="Proteomes" id="UP000033562">
    <property type="component" value="Unassembled WGS sequence"/>
</dbReference>
<dbReference type="PANTHER" id="PTHR11410:SF0">
    <property type="entry name" value="ATP SYNTHASE SUBUNIT A"/>
    <property type="match status" value="1"/>
</dbReference>
<evidence type="ECO:0000256" key="11">
    <source>
        <dbReference type="ARBA" id="ARBA00023310"/>
    </source>
</evidence>
<feature type="transmembrane region" description="Helical" evidence="12">
    <location>
        <begin position="173"/>
        <end position="202"/>
    </location>
</feature>
<evidence type="ECO:0000256" key="12">
    <source>
        <dbReference type="HAMAP-Rule" id="MF_01393"/>
    </source>
</evidence>
<keyword evidence="14" id="KW-0378">Hydrolase</keyword>
<evidence type="ECO:0000256" key="9">
    <source>
        <dbReference type="ARBA" id="ARBA00023065"/>
    </source>
</evidence>
<dbReference type="NCBIfam" id="NF004482">
    <property type="entry name" value="PRK05815.2-4"/>
    <property type="match status" value="1"/>
</dbReference>
<dbReference type="EMBL" id="LANX01000001">
    <property type="protein sequence ID" value="KJV69449.1"/>
    <property type="molecule type" value="Genomic_DNA"/>
</dbReference>
<dbReference type="GO" id="GO:0046933">
    <property type="term" value="F:proton-transporting ATP synthase activity, rotational mechanism"/>
    <property type="evidence" value="ECO:0007669"/>
    <property type="project" value="UniProtKB-UniRule"/>
</dbReference>
<feature type="transmembrane region" description="Helical" evidence="12">
    <location>
        <begin position="80"/>
        <end position="98"/>
    </location>
</feature>
<sequence>MVLTVVIVIALFYLGLRKNIVSHPIQLIVEFIYDFIAETLENNAGKASLQYIPLVFTVFTFILICNLLGILPLGFTATSHIIVTFAISMVVFLSVTIIGFKHQGLHFFNILLPKGTPLWLAPMMISIEFFTYCARPISLSIRLAANMIAGHTIIKVIAGFVLKMSAILTPLPFAFIIILIGFEIFVAVLQAYIFTVLTCVYLSDAVTTH</sequence>
<feature type="transmembrane region" description="Helical" evidence="12">
    <location>
        <begin position="147"/>
        <end position="167"/>
    </location>
</feature>
<dbReference type="NCBIfam" id="TIGR01131">
    <property type="entry name" value="ATP_synt_6_or_A"/>
    <property type="match status" value="1"/>
</dbReference>
<keyword evidence="15" id="KW-1185">Reference proteome</keyword>
<dbReference type="GO" id="GO:0016787">
    <property type="term" value="F:hydrolase activity"/>
    <property type="evidence" value="ECO:0007669"/>
    <property type="project" value="UniProtKB-KW"/>
</dbReference>
<evidence type="ECO:0000256" key="5">
    <source>
        <dbReference type="ARBA" id="ARBA00022547"/>
    </source>
</evidence>
<dbReference type="Gene3D" id="1.20.120.220">
    <property type="entry name" value="ATP synthase, F0 complex, subunit A"/>
    <property type="match status" value="1"/>
</dbReference>
<dbReference type="AlphaFoldDB" id="A0A0F3NRA9"/>
<keyword evidence="10 12" id="KW-0472">Membrane</keyword>
<evidence type="ECO:0000256" key="3">
    <source>
        <dbReference type="ARBA" id="ARBA00022448"/>
    </source>
</evidence>
<keyword evidence="9 12" id="KW-0406">Ion transport</keyword>
<feature type="transmembrane region" description="Helical" evidence="12">
    <location>
        <begin position="118"/>
        <end position="135"/>
    </location>
</feature>
<comment type="subcellular location">
    <subcellularLocation>
        <location evidence="12 13">Cell membrane</location>
        <topology evidence="12 13">Multi-pass membrane protein</topology>
    </subcellularLocation>
    <subcellularLocation>
        <location evidence="1">Membrane</location>
        <topology evidence="1">Multi-pass membrane protein</topology>
    </subcellularLocation>
</comment>
<dbReference type="InterPro" id="IPR045083">
    <property type="entry name" value="ATP_synth_F0_asu_bact/mt"/>
</dbReference>
<evidence type="ECO:0000256" key="8">
    <source>
        <dbReference type="ARBA" id="ARBA00022989"/>
    </source>
</evidence>
<dbReference type="Pfam" id="PF00119">
    <property type="entry name" value="ATP-synt_A"/>
    <property type="match status" value="1"/>
</dbReference>
<dbReference type="GO" id="GO:0045259">
    <property type="term" value="C:proton-transporting ATP synthase complex"/>
    <property type="evidence" value="ECO:0007669"/>
    <property type="project" value="UniProtKB-KW"/>
</dbReference>
<feature type="transmembrane region" description="Helical" evidence="12">
    <location>
        <begin position="51"/>
        <end position="73"/>
    </location>
</feature>
<dbReference type="CDD" id="cd00310">
    <property type="entry name" value="ATP-synt_Fo_a_6"/>
    <property type="match status" value="1"/>
</dbReference>
<keyword evidence="5 12" id="KW-0138">CF(0)</keyword>
<proteinExistence type="inferred from homology"/>
<dbReference type="STRING" id="1359163.NLO413_0842"/>
<keyword evidence="3 12" id="KW-0813">Transport</keyword>
<dbReference type="PATRIC" id="fig|1359163.3.peg.813"/>
<evidence type="ECO:0000256" key="7">
    <source>
        <dbReference type="ARBA" id="ARBA00022781"/>
    </source>
</evidence>